<dbReference type="InterPro" id="IPR018391">
    <property type="entry name" value="PQQ_b-propeller_rpt"/>
</dbReference>
<dbReference type="Gene3D" id="2.40.128.630">
    <property type="match status" value="1"/>
</dbReference>
<gene>
    <name evidence="2" type="ORF">KTAU_24330</name>
</gene>
<dbReference type="RefSeq" id="WP_151728516.1">
    <property type="nucleotide sequence ID" value="NZ_BKZV01000003.1"/>
</dbReference>
<keyword evidence="3" id="KW-1185">Reference proteome</keyword>
<dbReference type="PANTHER" id="PTHR34512">
    <property type="entry name" value="CELL SURFACE PROTEIN"/>
    <property type="match status" value="1"/>
</dbReference>
<evidence type="ECO:0000313" key="2">
    <source>
        <dbReference type="EMBL" id="GER83796.1"/>
    </source>
</evidence>
<protein>
    <recommendedName>
        <fullName evidence="1">Pyrrolo-quinoline quinone repeat domain-containing protein</fullName>
    </recommendedName>
</protein>
<dbReference type="AlphaFoldDB" id="A0A5J4KCL1"/>
<comment type="caution">
    <text evidence="2">The sequence shown here is derived from an EMBL/GenBank/DDBJ whole genome shotgun (WGS) entry which is preliminary data.</text>
</comment>
<dbReference type="PANTHER" id="PTHR34512:SF30">
    <property type="entry name" value="OUTER MEMBRANE PROTEIN ASSEMBLY FACTOR BAMB"/>
    <property type="match status" value="1"/>
</dbReference>
<evidence type="ECO:0000313" key="3">
    <source>
        <dbReference type="Proteomes" id="UP000334820"/>
    </source>
</evidence>
<dbReference type="Proteomes" id="UP000334820">
    <property type="component" value="Unassembled WGS sequence"/>
</dbReference>
<dbReference type="Pfam" id="PF13360">
    <property type="entry name" value="PQQ_2"/>
    <property type="match status" value="2"/>
</dbReference>
<dbReference type="Gene3D" id="2.130.10.10">
    <property type="entry name" value="YVTN repeat-like/Quinoprotein amine dehydrogenase"/>
    <property type="match status" value="1"/>
</dbReference>
<sequence>MQTLSTTLPPQLVLAGSTLYASQGSIYGLDTTTGKVRRQYAVSGTAALAFARGTLYLNVNRHPDSSVQALRARDGSTLWSYQAAGQLAHAPSLARNGVYVSTVEGVLYALQARIGRLLWRSSLAPDPAPSSLFGAIVYTSPFIINETLYITYITKESPNCFITAFHTKDGRRLWQALLPDSSSFPLAAADERIFLSTTRGCLAIDRHNGSVLWHQELGSQVQMWSAPVVTDDRVYVSFSEEAAPSVALSDEMKHEQQAFICALRARDGALLWHQAVGGTSAVRWPTAAALIDGVLCVGAKSGPDSILSAYQPADGALLWSSHLSGTWLSSPVGAAGQVYISDNNGVVSAFRLRDGQLLWQTVVATEAQSTAHLSVRSSPIVLLPASPSEP</sequence>
<accession>A0A5J4KCL1</accession>
<name>A0A5J4KCL1_9CHLR</name>
<reference evidence="2 3" key="1">
    <citation type="journal article" date="2019" name="Int. J. Syst. Evol. Microbiol.">
        <title>Thermogemmatispora aurantia sp. nov. and Thermogemmatispora argillosa sp. nov., within the class Ktedonobacteria, and emended description of the genus Thermogemmatispora.</title>
        <authorList>
            <person name="Zheng Y."/>
            <person name="Wang C.M."/>
            <person name="Sakai Y."/>
            <person name="Abe K."/>
            <person name="Yokota A."/>
            <person name="Yabe S."/>
        </authorList>
    </citation>
    <scope>NUCLEOTIDE SEQUENCE [LARGE SCALE GENOMIC DNA]</scope>
    <source>
        <strain evidence="2 3">A1-2</strain>
    </source>
</reference>
<dbReference type="EMBL" id="BKZV01000003">
    <property type="protein sequence ID" value="GER83796.1"/>
    <property type="molecule type" value="Genomic_DNA"/>
</dbReference>
<dbReference type="SMART" id="SM00564">
    <property type="entry name" value="PQQ"/>
    <property type="match status" value="8"/>
</dbReference>
<organism evidence="2 3">
    <name type="scientific">Thermogemmatispora aurantia</name>
    <dbReference type="NCBI Taxonomy" id="2045279"/>
    <lineage>
        <taxon>Bacteria</taxon>
        <taxon>Bacillati</taxon>
        <taxon>Chloroflexota</taxon>
        <taxon>Ktedonobacteria</taxon>
        <taxon>Thermogemmatisporales</taxon>
        <taxon>Thermogemmatisporaceae</taxon>
        <taxon>Thermogemmatispora</taxon>
    </lineage>
</organism>
<feature type="domain" description="Pyrrolo-quinoline quinone repeat" evidence="1">
    <location>
        <begin position="13"/>
        <end position="132"/>
    </location>
</feature>
<evidence type="ECO:0000259" key="1">
    <source>
        <dbReference type="Pfam" id="PF13360"/>
    </source>
</evidence>
<proteinExistence type="predicted"/>
<dbReference type="InterPro" id="IPR002372">
    <property type="entry name" value="PQQ_rpt_dom"/>
</dbReference>
<feature type="domain" description="Pyrrolo-quinoline quinone repeat" evidence="1">
    <location>
        <begin position="260"/>
        <end position="381"/>
    </location>
</feature>
<dbReference type="SUPFAM" id="SSF50998">
    <property type="entry name" value="Quinoprotein alcohol dehydrogenase-like"/>
    <property type="match status" value="2"/>
</dbReference>
<dbReference type="InterPro" id="IPR011047">
    <property type="entry name" value="Quinoprotein_ADH-like_sf"/>
</dbReference>
<dbReference type="InterPro" id="IPR015943">
    <property type="entry name" value="WD40/YVTN_repeat-like_dom_sf"/>
</dbReference>